<dbReference type="Proteomes" id="UP000094873">
    <property type="component" value="Unassembled WGS sequence"/>
</dbReference>
<accession>A0A6M8N2M5</accession>
<organism evidence="1 2">
    <name type="scientific">Campylobacter ornithocola</name>
    <dbReference type="NCBI Taxonomy" id="1848766"/>
    <lineage>
        <taxon>Bacteria</taxon>
        <taxon>Pseudomonadati</taxon>
        <taxon>Campylobacterota</taxon>
        <taxon>Epsilonproteobacteria</taxon>
        <taxon>Campylobacterales</taxon>
        <taxon>Campylobacteraceae</taxon>
        <taxon>Campylobacter</taxon>
    </lineage>
</organism>
<sequence>MFKSYKKFVLKVLFIPLPFIFCYLVYMFIYDPLMLYHKPWFRAESFDKDSRLANQGIIKNYDFDSIIIGSSMLENSSPKKASLLLNERFINISSPGLYFNERAIFLNYAFLKNKNIKRVIYSLDLTMILDLATRDTKYFDFLYDDNYYNDILVYLQKRFLFCVLNINNDCSKNKDLDSRTFWINDVGHRFGGFDNWLKSSKHYKGTDFAFEKIRHSKFIIKNNYNEMQVKMEQMQNILKVYLFKIIEKNPHVDFDILIPSYSRLFYSIDNGDRGLYFNRIKSILRWVVLEASKYQNTKIYGFDDLDYADDIANYRDLTHYNIDMNEIQFMAIKNQTNILTKTNIDEYLENFENKIRKYNIDEFIKAIKKYFPEANNEN</sequence>
<dbReference type="OrthoDB" id="5363267at2"/>
<dbReference type="AlphaFoldDB" id="A0A6M8N2M5"/>
<evidence type="ECO:0000313" key="2">
    <source>
        <dbReference type="Proteomes" id="UP000094873"/>
    </source>
</evidence>
<reference evidence="1 2" key="1">
    <citation type="submission" date="2016-05" db="EMBL/GenBank/DDBJ databases">
        <authorList>
            <person name="Caceres A."/>
            <person name="Munoz I."/>
            <person name="Iraola G."/>
            <person name="Diaz-Viraque F."/>
            <person name="Greif G."/>
            <person name="Collado L."/>
        </authorList>
    </citation>
    <scope>NUCLEOTIDE SEQUENCE [LARGE SCALE GENOMIC DNA]</scope>
    <source>
        <strain evidence="1 2">WBE38</strain>
    </source>
</reference>
<gene>
    <name evidence="1" type="ORF">A7X81_05070</name>
</gene>
<protein>
    <submittedName>
        <fullName evidence="1">Uncharacterized protein</fullName>
    </submittedName>
</protein>
<dbReference type="EMBL" id="LXSU01000129">
    <property type="protein sequence ID" value="OCX42453.1"/>
    <property type="molecule type" value="Genomic_DNA"/>
</dbReference>
<comment type="caution">
    <text evidence="1">The sequence shown here is derived from an EMBL/GenBank/DDBJ whole genome shotgun (WGS) entry which is preliminary data.</text>
</comment>
<name>A0A6M8N2M5_9BACT</name>
<keyword evidence="2" id="KW-1185">Reference proteome</keyword>
<evidence type="ECO:0000313" key="1">
    <source>
        <dbReference type="EMBL" id="OCX42453.1"/>
    </source>
</evidence>
<proteinExistence type="predicted"/>
<dbReference type="RefSeq" id="WP_066008503.1">
    <property type="nucleotide sequence ID" value="NZ_CP053848.1"/>
</dbReference>